<feature type="transmembrane region" description="Helical" evidence="1">
    <location>
        <begin position="110"/>
        <end position="129"/>
    </location>
</feature>
<proteinExistence type="predicted"/>
<accession>A0A1M7YSP1</accession>
<sequence length="192" mass="20554">MKNKFLILTLLTLISPFAMAHTGHVGHFGFESGFMHPLTGVDHLSVMIAVGILAALFGGAFRWIMPVSFVLCMIVGGILGIAGMVIPYVEAGIILSVVAMGIMLFRGNIISHKIVIGFVSLFAVFHGMAHGAEMPLDSHALYYFSGFVLSTSMLHLSGILSGETFLRFSVHGRFTKALGAVIALFGCSMLFS</sequence>
<protein>
    <submittedName>
        <fullName evidence="3">HupE / UreJ protein</fullName>
    </submittedName>
</protein>
<dbReference type="PIRSF" id="PIRSF016919">
    <property type="entry name" value="HupE_UreJ"/>
    <property type="match status" value="1"/>
</dbReference>
<feature type="transmembrane region" description="Helical" evidence="1">
    <location>
        <begin position="174"/>
        <end position="191"/>
    </location>
</feature>
<feature type="transmembrane region" description="Helical" evidence="1">
    <location>
        <begin position="71"/>
        <end position="104"/>
    </location>
</feature>
<name>A0A1M7YSP1_9VIBR</name>
<evidence type="ECO:0000256" key="2">
    <source>
        <dbReference type="SAM" id="SignalP"/>
    </source>
</evidence>
<dbReference type="EMBL" id="FRFG01000016">
    <property type="protein sequence ID" value="SHO55595.1"/>
    <property type="molecule type" value="Genomic_DNA"/>
</dbReference>
<feature type="transmembrane region" description="Helical" evidence="1">
    <location>
        <begin position="141"/>
        <end position="162"/>
    </location>
</feature>
<dbReference type="OrthoDB" id="9808192at2"/>
<reference evidence="4" key="1">
    <citation type="submission" date="2016-12" db="EMBL/GenBank/DDBJ databases">
        <authorList>
            <person name="Rodrigo-Torres L."/>
            <person name="Arahal R.D."/>
            <person name="Lucena T."/>
        </authorList>
    </citation>
    <scope>NUCLEOTIDE SEQUENCE [LARGE SCALE GENOMIC DNA]</scope>
</reference>
<dbReference type="AlphaFoldDB" id="A0A1M7YSP1"/>
<organism evidence="3 4">
    <name type="scientific">Vibrio quintilis</name>
    <dbReference type="NCBI Taxonomy" id="1117707"/>
    <lineage>
        <taxon>Bacteria</taxon>
        <taxon>Pseudomonadati</taxon>
        <taxon>Pseudomonadota</taxon>
        <taxon>Gammaproteobacteria</taxon>
        <taxon>Vibrionales</taxon>
        <taxon>Vibrionaceae</taxon>
        <taxon>Vibrio</taxon>
    </lineage>
</organism>
<feature type="signal peptide" evidence="2">
    <location>
        <begin position="1"/>
        <end position="20"/>
    </location>
</feature>
<evidence type="ECO:0000313" key="3">
    <source>
        <dbReference type="EMBL" id="SHO55595.1"/>
    </source>
</evidence>
<dbReference type="STRING" id="1117707.VQ7734_01332"/>
<keyword evidence="1" id="KW-1133">Transmembrane helix</keyword>
<dbReference type="InterPro" id="IPR007038">
    <property type="entry name" value="HupE_UreJ"/>
</dbReference>
<keyword evidence="1" id="KW-0472">Membrane</keyword>
<gene>
    <name evidence="3" type="ORF">VQ7734_01332</name>
</gene>
<feature type="transmembrane region" description="Helical" evidence="1">
    <location>
        <begin position="44"/>
        <end position="64"/>
    </location>
</feature>
<dbReference type="Pfam" id="PF04955">
    <property type="entry name" value="HupE_UreJ"/>
    <property type="match status" value="1"/>
</dbReference>
<dbReference type="Proteomes" id="UP000184600">
    <property type="component" value="Unassembled WGS sequence"/>
</dbReference>
<evidence type="ECO:0000313" key="4">
    <source>
        <dbReference type="Proteomes" id="UP000184600"/>
    </source>
</evidence>
<evidence type="ECO:0000256" key="1">
    <source>
        <dbReference type="SAM" id="Phobius"/>
    </source>
</evidence>
<keyword evidence="1" id="KW-0812">Transmembrane</keyword>
<keyword evidence="4" id="KW-1185">Reference proteome</keyword>
<feature type="chain" id="PRO_5013360113" evidence="2">
    <location>
        <begin position="21"/>
        <end position="192"/>
    </location>
</feature>
<keyword evidence="2" id="KW-0732">Signal</keyword>